<dbReference type="EMBL" id="JQBL01000015">
    <property type="protein sequence ID" value="KRN50027.1"/>
    <property type="molecule type" value="Genomic_DNA"/>
</dbReference>
<feature type="chain" id="PRO_5006417685" evidence="1">
    <location>
        <begin position="32"/>
        <end position="151"/>
    </location>
</feature>
<dbReference type="PATRIC" id="fig|1410657.5.peg.500"/>
<gene>
    <name evidence="2" type="ORF">IV49_GL000473</name>
</gene>
<evidence type="ECO:0000256" key="1">
    <source>
        <dbReference type="SAM" id="SignalP"/>
    </source>
</evidence>
<reference evidence="2 3" key="1">
    <citation type="journal article" date="2015" name="Genome Announc.">
        <title>Expanding the biotechnology potential of lactobacilli through comparative genomics of 213 strains and associated genera.</title>
        <authorList>
            <person name="Sun Z."/>
            <person name="Harris H.M."/>
            <person name="McCann A."/>
            <person name="Guo C."/>
            <person name="Argimon S."/>
            <person name="Zhang W."/>
            <person name="Yang X."/>
            <person name="Jeffery I.B."/>
            <person name="Cooney J.C."/>
            <person name="Kagawa T.F."/>
            <person name="Liu W."/>
            <person name="Song Y."/>
            <person name="Salvetti E."/>
            <person name="Wrobel A."/>
            <person name="Rasinkangas P."/>
            <person name="Parkhill J."/>
            <person name="Rea M.C."/>
            <person name="O'Sullivan O."/>
            <person name="Ritari J."/>
            <person name="Douillard F.P."/>
            <person name="Paul Ross R."/>
            <person name="Yang R."/>
            <person name="Briner A.E."/>
            <person name="Felis G.E."/>
            <person name="de Vos W.M."/>
            <person name="Barrangou R."/>
            <person name="Klaenhammer T.R."/>
            <person name="Caufield P.W."/>
            <person name="Cui Y."/>
            <person name="Zhang H."/>
            <person name="O'Toole P.W."/>
        </authorList>
    </citation>
    <scope>NUCLEOTIDE SEQUENCE [LARGE SCALE GENOMIC DNA]</scope>
    <source>
        <strain evidence="2 3">DSM 20405</strain>
    </source>
</reference>
<comment type="caution">
    <text evidence="2">The sequence shown here is derived from an EMBL/GenBank/DDBJ whole genome shotgun (WGS) entry which is preliminary data.</text>
</comment>
<name>A0A0R2HC95_9FIRM</name>
<evidence type="ECO:0000313" key="3">
    <source>
        <dbReference type="Proteomes" id="UP000051841"/>
    </source>
</evidence>
<accession>A0A0R2HC95</accession>
<proteinExistence type="predicted"/>
<keyword evidence="3" id="KW-1185">Reference proteome</keyword>
<keyword evidence="1" id="KW-0732">Signal</keyword>
<protein>
    <submittedName>
        <fullName evidence="2">Uncharacterized protein</fullName>
    </submittedName>
</protein>
<sequence>MRDNMKRKLLKVMSVIVCLFMLSVCVNNVDAASTRYYSVLNQGVKTFKKSGRKLTVKTKKYYKIAYYKKNNMAKVKYVGYSKKFKLSKKCKYYWAAIAGYNRLYDKKYMKKTTFSNIKSSIIKARQYDSWEFRIVFVVKNGVVTKVLAVSA</sequence>
<feature type="signal peptide" evidence="1">
    <location>
        <begin position="1"/>
        <end position="31"/>
    </location>
</feature>
<dbReference type="Proteomes" id="UP000051841">
    <property type="component" value="Unassembled WGS sequence"/>
</dbReference>
<evidence type="ECO:0000313" key="2">
    <source>
        <dbReference type="EMBL" id="KRN50027.1"/>
    </source>
</evidence>
<organism evidence="2 3">
    <name type="scientific">Kandleria vitulina DSM 20405</name>
    <dbReference type="NCBI Taxonomy" id="1410657"/>
    <lineage>
        <taxon>Bacteria</taxon>
        <taxon>Bacillati</taxon>
        <taxon>Bacillota</taxon>
        <taxon>Erysipelotrichia</taxon>
        <taxon>Erysipelotrichales</taxon>
        <taxon>Coprobacillaceae</taxon>
        <taxon>Kandleria</taxon>
    </lineage>
</organism>
<dbReference type="AlphaFoldDB" id="A0A0R2HC95"/>